<dbReference type="Gene3D" id="3.30.2010.10">
    <property type="entry name" value="Metalloproteases ('zincins'), catalytic domain"/>
    <property type="match status" value="1"/>
</dbReference>
<feature type="transmembrane region" description="Helical" evidence="11">
    <location>
        <begin position="52"/>
        <end position="72"/>
    </location>
</feature>
<evidence type="ECO:0000256" key="8">
    <source>
        <dbReference type="ARBA" id="ARBA00023049"/>
    </source>
</evidence>
<dbReference type="GO" id="GO:0004222">
    <property type="term" value="F:metalloendopeptidase activity"/>
    <property type="evidence" value="ECO:0007669"/>
    <property type="project" value="InterPro"/>
</dbReference>
<feature type="domain" description="Peptidase M48" evidence="12">
    <location>
        <begin position="104"/>
        <end position="344"/>
    </location>
</feature>
<dbReference type="Proteomes" id="UP000199607">
    <property type="component" value="Unassembled WGS sequence"/>
</dbReference>
<dbReference type="PANTHER" id="PTHR43221">
    <property type="entry name" value="PROTEASE HTPX"/>
    <property type="match status" value="1"/>
</dbReference>
<sequence>MSKDTALTLRMLGTLTLVLGANLLCVLAFAFLLRPWVSPVTTALTTSLPGALAMLTEWTLLVVPLLVAFLWLQLRYARSELLDDVDALDVTRETHPEFVTRLTRLSSQMDVSRPTPAVVDSSIPNSFTVGSPRRATVVVSTGLLDTLDGDELDAVLAHELAHVQNRDAAVMTLASFLPTLTNGDYDVFERLDERLGGASMLAFGAIAVVGYVLSLPHLPGTPLSVTSLVSFVLMLALTVLLGGVALGLLASPVVFLSRRLSRRRELVADYAGAQATGNPTAMVSALQRLEDTESTPTSDLRATETVRGLCFLPHGFEAGGETEFRVSARSHPSTAERIENLRELTASV</sequence>
<keyword evidence="2 10" id="KW-0645">Protease</keyword>
<dbReference type="AlphaFoldDB" id="A0A1I4H9W1"/>
<dbReference type="GO" id="GO:0046872">
    <property type="term" value="F:metal ion binding"/>
    <property type="evidence" value="ECO:0007669"/>
    <property type="project" value="UniProtKB-KW"/>
</dbReference>
<evidence type="ECO:0000313" key="13">
    <source>
        <dbReference type="EMBL" id="SFL38560.1"/>
    </source>
</evidence>
<proteinExistence type="inferred from homology"/>
<dbReference type="RefSeq" id="WP_089871063.1">
    <property type="nucleotide sequence ID" value="NZ_FOTC01000005.1"/>
</dbReference>
<dbReference type="InterPro" id="IPR001915">
    <property type="entry name" value="Peptidase_M48"/>
</dbReference>
<evidence type="ECO:0000256" key="3">
    <source>
        <dbReference type="ARBA" id="ARBA00022692"/>
    </source>
</evidence>
<protein>
    <submittedName>
        <fullName evidence="13">Heat shock protein HtpX</fullName>
    </submittedName>
</protein>
<dbReference type="Pfam" id="PF01435">
    <property type="entry name" value="Peptidase_M48"/>
    <property type="match status" value="1"/>
</dbReference>
<evidence type="ECO:0000256" key="1">
    <source>
        <dbReference type="ARBA" id="ARBA00022475"/>
    </source>
</evidence>
<keyword evidence="4" id="KW-0479">Metal-binding</keyword>
<keyword evidence="3 11" id="KW-0812">Transmembrane</keyword>
<keyword evidence="6 10" id="KW-0862">Zinc</keyword>
<keyword evidence="13" id="KW-0346">Stress response</keyword>
<evidence type="ECO:0000256" key="9">
    <source>
        <dbReference type="ARBA" id="ARBA00023136"/>
    </source>
</evidence>
<comment type="cofactor">
    <cofactor evidence="10">
        <name>Zn(2+)</name>
        <dbReference type="ChEBI" id="CHEBI:29105"/>
    </cofactor>
    <text evidence="10">Binds 1 zinc ion per subunit.</text>
</comment>
<dbReference type="GO" id="GO:0006508">
    <property type="term" value="P:proteolysis"/>
    <property type="evidence" value="ECO:0007669"/>
    <property type="project" value="UniProtKB-KW"/>
</dbReference>
<keyword evidence="7 11" id="KW-1133">Transmembrane helix</keyword>
<feature type="transmembrane region" description="Helical" evidence="11">
    <location>
        <begin position="195"/>
        <end position="216"/>
    </location>
</feature>
<dbReference type="EMBL" id="FOTC01000005">
    <property type="protein sequence ID" value="SFL38560.1"/>
    <property type="molecule type" value="Genomic_DNA"/>
</dbReference>
<keyword evidence="9 11" id="KW-0472">Membrane</keyword>
<evidence type="ECO:0000256" key="2">
    <source>
        <dbReference type="ARBA" id="ARBA00022670"/>
    </source>
</evidence>
<evidence type="ECO:0000313" key="14">
    <source>
        <dbReference type="Proteomes" id="UP000199607"/>
    </source>
</evidence>
<reference evidence="14" key="1">
    <citation type="submission" date="2016-10" db="EMBL/GenBank/DDBJ databases">
        <authorList>
            <person name="Varghese N."/>
            <person name="Submissions S."/>
        </authorList>
    </citation>
    <scope>NUCLEOTIDE SEQUENCE [LARGE SCALE GENOMIC DNA]</scope>
    <source>
        <strain evidence="14">CGMCC 1.7738</strain>
    </source>
</reference>
<dbReference type="STRING" id="553466.SAMN04487950_3574"/>
<keyword evidence="1" id="KW-1003">Cell membrane</keyword>
<evidence type="ECO:0000256" key="10">
    <source>
        <dbReference type="RuleBase" id="RU003983"/>
    </source>
</evidence>
<evidence type="ECO:0000256" key="11">
    <source>
        <dbReference type="SAM" id="Phobius"/>
    </source>
</evidence>
<keyword evidence="5 10" id="KW-0378">Hydrolase</keyword>
<evidence type="ECO:0000256" key="5">
    <source>
        <dbReference type="ARBA" id="ARBA00022801"/>
    </source>
</evidence>
<keyword evidence="8 10" id="KW-0482">Metalloprotease</keyword>
<feature type="transmembrane region" description="Helical" evidence="11">
    <location>
        <begin position="228"/>
        <end position="256"/>
    </location>
</feature>
<evidence type="ECO:0000256" key="4">
    <source>
        <dbReference type="ARBA" id="ARBA00022723"/>
    </source>
</evidence>
<evidence type="ECO:0000259" key="12">
    <source>
        <dbReference type="Pfam" id="PF01435"/>
    </source>
</evidence>
<evidence type="ECO:0000256" key="7">
    <source>
        <dbReference type="ARBA" id="ARBA00022989"/>
    </source>
</evidence>
<name>A0A1I4H9W1_9EURY</name>
<keyword evidence="14" id="KW-1185">Reference proteome</keyword>
<comment type="similarity">
    <text evidence="10">Belongs to the peptidase M48 family.</text>
</comment>
<feature type="transmembrane region" description="Helical" evidence="11">
    <location>
        <begin position="12"/>
        <end position="32"/>
    </location>
</feature>
<organism evidence="13 14">
    <name type="scientific">Halogranum rubrum</name>
    <dbReference type="NCBI Taxonomy" id="553466"/>
    <lineage>
        <taxon>Archaea</taxon>
        <taxon>Methanobacteriati</taxon>
        <taxon>Methanobacteriota</taxon>
        <taxon>Stenosarchaea group</taxon>
        <taxon>Halobacteria</taxon>
        <taxon>Halobacteriales</taxon>
        <taxon>Haloferacaceae</taxon>
    </lineage>
</organism>
<accession>A0A1I4H9W1</accession>
<evidence type="ECO:0000256" key="6">
    <source>
        <dbReference type="ARBA" id="ARBA00022833"/>
    </source>
</evidence>
<gene>
    <name evidence="13" type="ORF">SAMN04487950_3574</name>
</gene>
<dbReference type="PANTHER" id="PTHR43221:SF2">
    <property type="entry name" value="PROTEASE HTPX HOMOLOG"/>
    <property type="match status" value="1"/>
</dbReference>
<dbReference type="InterPro" id="IPR050083">
    <property type="entry name" value="HtpX_protease"/>
</dbReference>